<organism evidence="7 8">
    <name type="scientific">Aeromonas veronii</name>
    <dbReference type="NCBI Taxonomy" id="654"/>
    <lineage>
        <taxon>Bacteria</taxon>
        <taxon>Pseudomonadati</taxon>
        <taxon>Pseudomonadota</taxon>
        <taxon>Gammaproteobacteria</taxon>
        <taxon>Aeromonadales</taxon>
        <taxon>Aeromonadaceae</taxon>
        <taxon>Aeromonas</taxon>
    </lineage>
</organism>
<evidence type="ECO:0000259" key="6">
    <source>
        <dbReference type="Pfam" id="PF04932"/>
    </source>
</evidence>
<name>A0ABY3MND0_AERVE</name>
<keyword evidence="4 5" id="KW-0472">Membrane</keyword>
<dbReference type="Proteomes" id="UP000323129">
    <property type="component" value="Unassembled WGS sequence"/>
</dbReference>
<feature type="transmembrane region" description="Helical" evidence="5">
    <location>
        <begin position="68"/>
        <end position="86"/>
    </location>
</feature>
<gene>
    <name evidence="7" type="ORF">CJF24_07540</name>
</gene>
<reference evidence="7 8" key="1">
    <citation type="submission" date="2017-08" db="EMBL/GenBank/DDBJ databases">
        <title>Aeromonas veronii bv sobria strain NS22 whole genome sequencing.</title>
        <authorList>
            <person name="Katharios P."/>
            <person name="Ha V.Q."/>
            <person name="Smyrli M."/>
        </authorList>
    </citation>
    <scope>NUCLEOTIDE SEQUENCE [LARGE SCALE GENOMIC DNA]</scope>
    <source>
        <strain evidence="7 8">NS22</strain>
    </source>
</reference>
<feature type="transmembrane region" description="Helical" evidence="5">
    <location>
        <begin position="119"/>
        <end position="137"/>
    </location>
</feature>
<feature type="transmembrane region" description="Helical" evidence="5">
    <location>
        <begin position="198"/>
        <end position="214"/>
    </location>
</feature>
<evidence type="ECO:0000256" key="5">
    <source>
        <dbReference type="SAM" id="Phobius"/>
    </source>
</evidence>
<evidence type="ECO:0000313" key="8">
    <source>
        <dbReference type="Proteomes" id="UP000323129"/>
    </source>
</evidence>
<keyword evidence="8" id="KW-1185">Reference proteome</keyword>
<evidence type="ECO:0000256" key="1">
    <source>
        <dbReference type="ARBA" id="ARBA00004141"/>
    </source>
</evidence>
<dbReference type="InterPro" id="IPR051533">
    <property type="entry name" value="WaaL-like"/>
</dbReference>
<feature type="transmembrane region" description="Helical" evidence="5">
    <location>
        <begin position="92"/>
        <end position="107"/>
    </location>
</feature>
<evidence type="ECO:0000256" key="4">
    <source>
        <dbReference type="ARBA" id="ARBA00023136"/>
    </source>
</evidence>
<feature type="transmembrane region" description="Helical" evidence="5">
    <location>
        <begin position="38"/>
        <end position="56"/>
    </location>
</feature>
<evidence type="ECO:0000256" key="2">
    <source>
        <dbReference type="ARBA" id="ARBA00022692"/>
    </source>
</evidence>
<dbReference type="EMBL" id="NQMC01000017">
    <property type="protein sequence ID" value="TYD45839.1"/>
    <property type="molecule type" value="Genomic_DNA"/>
</dbReference>
<dbReference type="PANTHER" id="PTHR37422:SF17">
    <property type="entry name" value="O-ANTIGEN LIGASE"/>
    <property type="match status" value="1"/>
</dbReference>
<evidence type="ECO:0000256" key="3">
    <source>
        <dbReference type="ARBA" id="ARBA00022989"/>
    </source>
</evidence>
<feature type="transmembrane region" description="Helical" evidence="5">
    <location>
        <begin position="149"/>
        <end position="167"/>
    </location>
</feature>
<dbReference type="Pfam" id="PF04932">
    <property type="entry name" value="Wzy_C"/>
    <property type="match status" value="1"/>
</dbReference>
<dbReference type="InterPro" id="IPR007016">
    <property type="entry name" value="O-antigen_ligase-rel_domated"/>
</dbReference>
<feature type="transmembrane region" description="Helical" evidence="5">
    <location>
        <begin position="221"/>
        <end position="237"/>
    </location>
</feature>
<feature type="transmembrane region" description="Helical" evidence="5">
    <location>
        <begin position="353"/>
        <end position="374"/>
    </location>
</feature>
<evidence type="ECO:0000313" key="7">
    <source>
        <dbReference type="EMBL" id="TYD45839.1"/>
    </source>
</evidence>
<comment type="subcellular location">
    <subcellularLocation>
        <location evidence="1">Membrane</location>
        <topology evidence="1">Multi-pass membrane protein</topology>
    </subcellularLocation>
</comment>
<feature type="transmembrane region" description="Helical" evidence="5">
    <location>
        <begin position="380"/>
        <end position="396"/>
    </location>
</feature>
<feature type="transmembrane region" description="Helical" evidence="5">
    <location>
        <begin position="321"/>
        <end position="341"/>
    </location>
</feature>
<feature type="transmembrane region" description="Helical" evidence="5">
    <location>
        <begin position="174"/>
        <end position="192"/>
    </location>
</feature>
<dbReference type="PANTHER" id="PTHR37422">
    <property type="entry name" value="TEICHURONIC ACID BIOSYNTHESIS PROTEIN TUAE"/>
    <property type="match status" value="1"/>
</dbReference>
<protein>
    <recommendedName>
        <fullName evidence="6">O-antigen ligase-related domain-containing protein</fullName>
    </recommendedName>
</protein>
<accession>A0ABY3MND0</accession>
<keyword evidence="3 5" id="KW-1133">Transmembrane helix</keyword>
<proteinExistence type="predicted"/>
<sequence>MTMTLAAKYCHRLSVVLCSLTLFFTLCGLFIVPLGPHYLTNLLVFSSVVGVINYFVGNKTLVGVSARNLYWCVIIYIIAIGISRLVHDDESWLIRNLLYILAFFLLMPREPVLVNAFKLGSLVGGIAIGLLAVWQYHNGMLRVEGFTNAILFAQGALILAILNSFFAQESSTVLTRYSYIVSAMFAISAIYFSQSRGVWLALIVVVTFVLFAKAIKEPIKYLSWFLILSCVLAITFYESDILRARIHESISEVNMLESNNYTSSWGLRLMAWKSAWAGFVGDPLLGVGLDGFKAMQQQQLQDGIVNDFYVSFGMYHAHNQFMQNMVIRGIVGLLAALAILVYPMRLFWHQSKLVSVGFIITLGTFVCALTDVPIEHQNTLYIYLISLFVIFFKNEGRFNDKVAS</sequence>
<keyword evidence="2 5" id="KW-0812">Transmembrane</keyword>
<comment type="caution">
    <text evidence="7">The sequence shown here is derived from an EMBL/GenBank/DDBJ whole genome shotgun (WGS) entry which is preliminary data.</text>
</comment>
<feature type="domain" description="O-antigen ligase-related" evidence="6">
    <location>
        <begin position="183"/>
        <end position="336"/>
    </location>
</feature>
<feature type="transmembrane region" description="Helical" evidence="5">
    <location>
        <begin position="12"/>
        <end position="32"/>
    </location>
</feature>